<evidence type="ECO:0000313" key="3">
    <source>
        <dbReference type="EMBL" id="AUM62420.1"/>
    </source>
</evidence>
<feature type="transmembrane region" description="Helical" evidence="2">
    <location>
        <begin position="168"/>
        <end position="191"/>
    </location>
</feature>
<feature type="transmembrane region" description="Helical" evidence="2">
    <location>
        <begin position="21"/>
        <end position="53"/>
    </location>
</feature>
<keyword evidence="4" id="KW-1185">Reference proteome</keyword>
<feature type="compositionally biased region" description="Basic residues" evidence="1">
    <location>
        <begin position="270"/>
        <end position="281"/>
    </location>
</feature>
<keyword evidence="2" id="KW-0472">Membrane</keyword>
<dbReference type="RefSeq" id="WP_101780472.1">
    <property type="nucleotide sequence ID" value="NZ_CP025543.1"/>
</dbReference>
<dbReference type="KEGG" id="smoo:SMONO_v1c01690"/>
<gene>
    <name evidence="3" type="ORF">SMONO_v1c01690</name>
</gene>
<dbReference type="EMBL" id="CP025543">
    <property type="protein sequence ID" value="AUM62420.1"/>
    <property type="molecule type" value="Genomic_DNA"/>
</dbReference>
<feature type="region of interest" description="Disordered" evidence="1">
    <location>
        <begin position="265"/>
        <end position="287"/>
    </location>
</feature>
<reference evidence="3 4" key="1">
    <citation type="submission" date="2017-12" db="EMBL/GenBank/DDBJ databases">
        <title>Complete genome sequence of Spiroplasma monobiae MQ-1 (ATCC 33825).</title>
        <authorList>
            <person name="Tsai Y.-M."/>
            <person name="Lo W.-S."/>
            <person name="Wu P.-S."/>
            <person name="Cho S.-T."/>
            <person name="Kuo C.-H."/>
        </authorList>
    </citation>
    <scope>NUCLEOTIDE SEQUENCE [LARGE SCALE GENOMIC DNA]</scope>
    <source>
        <strain evidence="3 4">MQ-1</strain>
    </source>
</reference>
<dbReference type="AlphaFoldDB" id="A0A2K9LTT5"/>
<dbReference type="OrthoDB" id="389470at2"/>
<proteinExistence type="predicted"/>
<evidence type="ECO:0000256" key="1">
    <source>
        <dbReference type="SAM" id="MobiDB-lite"/>
    </source>
</evidence>
<protein>
    <recommendedName>
        <fullName evidence="5">Transmembrane protein</fullName>
    </recommendedName>
</protein>
<dbReference type="Proteomes" id="UP000234790">
    <property type="component" value="Chromosome"/>
</dbReference>
<accession>A0A2K9LTT5</accession>
<keyword evidence="2" id="KW-1133">Transmembrane helix</keyword>
<sequence length="287" mass="33394">MKNKGEKKKLKKLNFRNFKTGSVAFMIILSIFRIAMIVFWLIAPIILAFTIAFDDGIRNLVLFIWDLILGSDGNATQATVITINTVAPIMWFLTLLIMLGATVKPFFNRRTYLQRLYLGFNYIFWPVLFISIIYGIYYTIPFYGKPGGSITDPESAAWQALRASFTPFSGWMIALQCMYFVLIIFGIFSFFEAIMVKKMKLDYSDFVVREANQRSLVNQVIEGKIEFGDFNPDEVDKELKRIRKEEIAEEKRLKFEAMQKAEEERIEKKNAKKQRKNKKGNKNKEES</sequence>
<feature type="transmembrane region" description="Helical" evidence="2">
    <location>
        <begin position="119"/>
        <end position="140"/>
    </location>
</feature>
<evidence type="ECO:0000313" key="4">
    <source>
        <dbReference type="Proteomes" id="UP000234790"/>
    </source>
</evidence>
<evidence type="ECO:0000256" key="2">
    <source>
        <dbReference type="SAM" id="Phobius"/>
    </source>
</evidence>
<keyword evidence="2" id="KW-0812">Transmembrane</keyword>
<evidence type="ECO:0008006" key="5">
    <source>
        <dbReference type="Google" id="ProtNLM"/>
    </source>
</evidence>
<organism evidence="3 4">
    <name type="scientific">Spiroplasma monobiae MQ-1</name>
    <dbReference type="NCBI Taxonomy" id="1336748"/>
    <lineage>
        <taxon>Bacteria</taxon>
        <taxon>Bacillati</taxon>
        <taxon>Mycoplasmatota</taxon>
        <taxon>Mollicutes</taxon>
        <taxon>Entomoplasmatales</taxon>
        <taxon>Spiroplasmataceae</taxon>
        <taxon>Spiroplasma</taxon>
    </lineage>
</organism>
<name>A0A2K9LTT5_SPISQ</name>
<feature type="transmembrane region" description="Helical" evidence="2">
    <location>
        <begin position="89"/>
        <end position="107"/>
    </location>
</feature>